<dbReference type="PANTHER" id="PTHR48449:SF1">
    <property type="entry name" value="DUF1985 DOMAIN-CONTAINING PROTEIN"/>
    <property type="match status" value="1"/>
</dbReference>
<evidence type="ECO:0000313" key="2">
    <source>
        <dbReference type="EMBL" id="PWA80926.1"/>
    </source>
</evidence>
<proteinExistence type="predicted"/>
<dbReference type="OrthoDB" id="1053488at2759"/>
<protein>
    <recommendedName>
        <fullName evidence="1">DUF1985 domain-containing protein</fullName>
    </recommendedName>
</protein>
<evidence type="ECO:0000313" key="3">
    <source>
        <dbReference type="Proteomes" id="UP000245207"/>
    </source>
</evidence>
<name>A0A2U1P586_ARTAN</name>
<feature type="domain" description="DUF1985" evidence="1">
    <location>
        <begin position="83"/>
        <end position="204"/>
    </location>
</feature>
<dbReference type="PANTHER" id="PTHR48449">
    <property type="entry name" value="DUF1985 DOMAIN-CONTAINING PROTEIN"/>
    <property type="match status" value="1"/>
</dbReference>
<comment type="caution">
    <text evidence="2">The sequence shown here is derived from an EMBL/GenBank/DDBJ whole genome shotgun (WGS) entry which is preliminary data.</text>
</comment>
<keyword evidence="3" id="KW-1185">Reference proteome</keyword>
<evidence type="ECO:0000259" key="1">
    <source>
        <dbReference type="Pfam" id="PF09331"/>
    </source>
</evidence>
<accession>A0A2U1P586</accession>
<dbReference type="EMBL" id="PKPP01001654">
    <property type="protein sequence ID" value="PWA80926.1"/>
    <property type="molecule type" value="Genomic_DNA"/>
</dbReference>
<dbReference type="Pfam" id="PF09331">
    <property type="entry name" value="DUF1985"/>
    <property type="match status" value="1"/>
</dbReference>
<gene>
    <name evidence="2" type="ORF">CTI12_AA187110</name>
</gene>
<organism evidence="2 3">
    <name type="scientific">Artemisia annua</name>
    <name type="common">Sweet wormwood</name>
    <dbReference type="NCBI Taxonomy" id="35608"/>
    <lineage>
        <taxon>Eukaryota</taxon>
        <taxon>Viridiplantae</taxon>
        <taxon>Streptophyta</taxon>
        <taxon>Embryophyta</taxon>
        <taxon>Tracheophyta</taxon>
        <taxon>Spermatophyta</taxon>
        <taxon>Magnoliopsida</taxon>
        <taxon>eudicotyledons</taxon>
        <taxon>Gunneridae</taxon>
        <taxon>Pentapetalae</taxon>
        <taxon>asterids</taxon>
        <taxon>campanulids</taxon>
        <taxon>Asterales</taxon>
        <taxon>Asteraceae</taxon>
        <taxon>Asteroideae</taxon>
        <taxon>Anthemideae</taxon>
        <taxon>Artemisiinae</taxon>
        <taxon>Artemisia</taxon>
    </lineage>
</organism>
<dbReference type="AlphaFoldDB" id="A0A2U1P586"/>
<sequence length="701" mass="81164">MVIVCDRRPNVKREYAAKVHIRSKLHYFQLIKDRLSENRRELFRSTCFGPWLDLNYLESEVRLIHYMLQKQIESDDQHYDLPLIYVVNGHHLHFGRRRFHLITGFKFGLPSFRKFRSGDIIFRDRVFPNKVGENLKTIDLLCLIEDEELFTKLSDEDAVRVCLLLSLQVIFMGRDLLSVVDDTYLRMVEDFQNWNDFPWGEHIWRQLYDAIRNINSKRKLEYSLAGFVFCFKIWILEISTQSLRWWSKDIDVIPRALSCSRKVKETFHDLYPTKAEAHSEWYTKGIRFFNWYAPRPAPVVNHGGLFEDYLRKRAELRLKIHRIDNEVPAPESCDTLQDRVRTLQGICNGLLMLPAEVNSLRSRVYKLETIIQYIKRKMKVGHIHDSLDKVDEKEHKEPEKDKFDNHYKDTDLGDEYCTNLNQNFLDLFESAIHDEFLKDDKLSEKDVEEPYSVALQPASQLEAPNSEFLQEDIPTLGYGASGDSCLISWLLLCHVATRISCPLQGFEGCRSGNGKGFTKKYFIDHLGARHFKTDVLKASHKTRVASDFSLFSAFDQALHQAGIWLCGECFSTHTFSKNCKHIDGDVVLAPSFDEVAIFGIPMPLRPVVDVIDGEDVVGVEAVDSVLPSLGVEPTCFDIDLLSRVFSKKLRTVKCIPPRLRLGFAKIFRKLNDDLVKENGVSLNVFLRLFLVGGIPQTGLLW</sequence>
<dbReference type="InterPro" id="IPR015410">
    <property type="entry name" value="DUF1985"/>
</dbReference>
<reference evidence="2 3" key="1">
    <citation type="journal article" date="2018" name="Mol. Plant">
        <title>The genome of Artemisia annua provides insight into the evolution of Asteraceae family and artemisinin biosynthesis.</title>
        <authorList>
            <person name="Shen Q."/>
            <person name="Zhang L."/>
            <person name="Liao Z."/>
            <person name="Wang S."/>
            <person name="Yan T."/>
            <person name="Shi P."/>
            <person name="Liu M."/>
            <person name="Fu X."/>
            <person name="Pan Q."/>
            <person name="Wang Y."/>
            <person name="Lv Z."/>
            <person name="Lu X."/>
            <person name="Zhang F."/>
            <person name="Jiang W."/>
            <person name="Ma Y."/>
            <person name="Chen M."/>
            <person name="Hao X."/>
            <person name="Li L."/>
            <person name="Tang Y."/>
            <person name="Lv G."/>
            <person name="Zhou Y."/>
            <person name="Sun X."/>
            <person name="Brodelius P.E."/>
            <person name="Rose J.K.C."/>
            <person name="Tang K."/>
        </authorList>
    </citation>
    <scope>NUCLEOTIDE SEQUENCE [LARGE SCALE GENOMIC DNA]</scope>
    <source>
        <strain evidence="3">cv. Huhao1</strain>
        <tissue evidence="2">Leaf</tissue>
    </source>
</reference>
<dbReference type="Proteomes" id="UP000245207">
    <property type="component" value="Unassembled WGS sequence"/>
</dbReference>